<dbReference type="PANTHER" id="PTHR40763">
    <property type="entry name" value="MEMBRANE PROTEIN-RELATED"/>
    <property type="match status" value="1"/>
</dbReference>
<dbReference type="InterPro" id="IPR012551">
    <property type="entry name" value="DUF1707_SHOCT-like"/>
</dbReference>
<evidence type="ECO:0000259" key="1">
    <source>
        <dbReference type="Pfam" id="PF08044"/>
    </source>
</evidence>
<organism evidence="3 4">
    <name type="scientific">Solirubrobacter ginsenosidimutans</name>
    <dbReference type="NCBI Taxonomy" id="490573"/>
    <lineage>
        <taxon>Bacteria</taxon>
        <taxon>Bacillati</taxon>
        <taxon>Actinomycetota</taxon>
        <taxon>Thermoleophilia</taxon>
        <taxon>Solirubrobacterales</taxon>
        <taxon>Solirubrobacteraceae</taxon>
        <taxon>Solirubrobacter</taxon>
    </lineage>
</organism>
<evidence type="ECO:0000313" key="4">
    <source>
        <dbReference type="Proteomes" id="UP001149140"/>
    </source>
</evidence>
<dbReference type="AlphaFoldDB" id="A0A9X3N275"/>
<dbReference type="PANTHER" id="PTHR40763:SF5">
    <property type="entry name" value="MEMBRANE PROTEIN"/>
    <property type="match status" value="1"/>
</dbReference>
<reference evidence="3" key="1">
    <citation type="submission" date="2022-10" db="EMBL/GenBank/DDBJ databases">
        <title>The WGS of Solirubrobacter ginsenosidimutans DSM 21036.</title>
        <authorList>
            <person name="Jiang Z."/>
        </authorList>
    </citation>
    <scope>NUCLEOTIDE SEQUENCE</scope>
    <source>
        <strain evidence="3">DSM 21036</strain>
    </source>
</reference>
<sequence length="179" mass="18952">MTLAGDADRSKAIVTLRDATVEGRLTLDEFADRVERAELARTFADLESVTADLPSTGAADLPVKHGAWFSRLQRSGRWELAPASKVLSVCGTIELDLGRATLHGAETVMRVRNVFGTITILVPRGVEVSVDGSDAFGTREIDLPDTGPVGDAPRLRILTSGVGGTLRVKTSGERPGAGE</sequence>
<keyword evidence="4" id="KW-1185">Reference proteome</keyword>
<evidence type="ECO:0000313" key="3">
    <source>
        <dbReference type="EMBL" id="MDA0166917.1"/>
    </source>
</evidence>
<comment type="caution">
    <text evidence="3">The sequence shown here is derived from an EMBL/GenBank/DDBJ whole genome shotgun (WGS) entry which is preliminary data.</text>
</comment>
<accession>A0A9X3N275</accession>
<feature type="domain" description="Cell wall-active antibiotics response LiaF-like C-terminal" evidence="2">
    <location>
        <begin position="76"/>
        <end position="140"/>
    </location>
</feature>
<evidence type="ECO:0000259" key="2">
    <source>
        <dbReference type="Pfam" id="PF09922"/>
    </source>
</evidence>
<dbReference type="Proteomes" id="UP001149140">
    <property type="component" value="Unassembled WGS sequence"/>
</dbReference>
<dbReference type="RefSeq" id="WP_270046169.1">
    <property type="nucleotide sequence ID" value="NZ_JAPDOD010000080.1"/>
</dbReference>
<feature type="domain" description="DUF1707" evidence="1">
    <location>
        <begin position="4"/>
        <end position="54"/>
    </location>
</feature>
<dbReference type="Pfam" id="PF08044">
    <property type="entry name" value="DUF1707"/>
    <property type="match status" value="1"/>
</dbReference>
<dbReference type="Pfam" id="PF09922">
    <property type="entry name" value="LiaF-like_C"/>
    <property type="match status" value="1"/>
</dbReference>
<gene>
    <name evidence="3" type="ORF">OM076_42045</name>
</gene>
<proteinExistence type="predicted"/>
<dbReference type="InterPro" id="IPR024425">
    <property type="entry name" value="LiaF-like_C"/>
</dbReference>
<dbReference type="EMBL" id="JAPDOD010000080">
    <property type="protein sequence ID" value="MDA0166917.1"/>
    <property type="molecule type" value="Genomic_DNA"/>
</dbReference>
<protein>
    <submittedName>
        <fullName evidence="3">DUF1707 domain-containing protein</fullName>
    </submittedName>
</protein>
<name>A0A9X3N275_9ACTN</name>